<dbReference type="EMBL" id="KN824509">
    <property type="protein sequence ID" value="KIM19915.1"/>
    <property type="molecule type" value="Genomic_DNA"/>
</dbReference>
<accession>A0A0C3A5F8</accession>
<sequence length="460" mass="52917">MLDAVLHGYYRATDIHWEWQKVLPDEDVTPFKSFIHSECITSPEHPFYNASLGGVELFIGVLPDNESRLLFSSKQIEYLRYWLKAMGLMDHLLPLPHSDNLLTKDMLRSVAPVIIKTGAEMKQQQKKIDKLNKRLRGAVDEKLAAIRQIFERVRAAYGTCKGTWIAADFEAWERDHTVITEFGFAELKWSPVSDTQEFLVDGNPQSPGPTSVKPPTTTSEKFQPVITRTGHWILKENQYYRNGEFCQDNRDRFSYGQSEVLPRSDFIRRIQELVKPEACDEPLFLVFHDHSQDLKYLVEPKYRLEILDKAPTLVLPDAPPTNGTYVIDTAQLFGALEGDGDERRSLENVYRKLTHRNRFDYHNAGNDARYTLEVLQEMATGGPLDAQRERRWPPPPPEPGQPVKKTVKVEDWAPEDSSDYEDMETIMAGVLIVSKSFENFTQKLHQENVNLQIDTHLDNV</sequence>
<proteinExistence type="predicted"/>
<dbReference type="InterPro" id="IPR048519">
    <property type="entry name" value="Gfd2/YDR514C-like_C"/>
</dbReference>
<name>A0A0C3A5F8_SERVB</name>
<feature type="coiled-coil region" evidence="1">
    <location>
        <begin position="114"/>
        <end position="141"/>
    </location>
</feature>
<feature type="region of interest" description="Disordered" evidence="2">
    <location>
        <begin position="384"/>
        <end position="405"/>
    </location>
</feature>
<evidence type="ECO:0000259" key="3">
    <source>
        <dbReference type="Pfam" id="PF21762"/>
    </source>
</evidence>
<feature type="region of interest" description="Disordered" evidence="2">
    <location>
        <begin position="199"/>
        <end position="218"/>
    </location>
</feature>
<dbReference type="InterPro" id="IPR012337">
    <property type="entry name" value="RNaseH-like_sf"/>
</dbReference>
<feature type="domain" description="Gfd2/YDR514C-like C-terminal" evidence="3">
    <location>
        <begin position="163"/>
        <end position="378"/>
    </location>
</feature>
<protein>
    <recommendedName>
        <fullName evidence="3">Gfd2/YDR514C-like C-terminal domain-containing protein</fullName>
    </recommendedName>
</protein>
<reference evidence="4 5" key="1">
    <citation type="submission" date="2014-04" db="EMBL/GenBank/DDBJ databases">
        <authorList>
            <consortium name="DOE Joint Genome Institute"/>
            <person name="Kuo A."/>
            <person name="Zuccaro A."/>
            <person name="Kohler A."/>
            <person name="Nagy L.G."/>
            <person name="Floudas D."/>
            <person name="Copeland A."/>
            <person name="Barry K.W."/>
            <person name="Cichocki N."/>
            <person name="Veneault-Fourrey C."/>
            <person name="LaButti K."/>
            <person name="Lindquist E.A."/>
            <person name="Lipzen A."/>
            <person name="Lundell T."/>
            <person name="Morin E."/>
            <person name="Murat C."/>
            <person name="Sun H."/>
            <person name="Tunlid A."/>
            <person name="Henrissat B."/>
            <person name="Grigoriev I.V."/>
            <person name="Hibbett D.S."/>
            <person name="Martin F."/>
            <person name="Nordberg H.P."/>
            <person name="Cantor M.N."/>
            <person name="Hua S.X."/>
        </authorList>
    </citation>
    <scope>NUCLEOTIDE SEQUENCE [LARGE SCALE GENOMIC DNA]</scope>
    <source>
        <strain evidence="4 5">MAFF 305830</strain>
    </source>
</reference>
<dbReference type="OrthoDB" id="5953249at2759"/>
<dbReference type="GO" id="GO:0003676">
    <property type="term" value="F:nucleic acid binding"/>
    <property type="evidence" value="ECO:0007669"/>
    <property type="project" value="InterPro"/>
</dbReference>
<evidence type="ECO:0000313" key="4">
    <source>
        <dbReference type="EMBL" id="KIM19915.1"/>
    </source>
</evidence>
<dbReference type="InterPro" id="IPR040151">
    <property type="entry name" value="Gfd2/YDR514C-like"/>
</dbReference>
<dbReference type="AlphaFoldDB" id="A0A0C3A5F8"/>
<dbReference type="Gene3D" id="3.30.420.10">
    <property type="entry name" value="Ribonuclease H-like superfamily/Ribonuclease H"/>
    <property type="match status" value="1"/>
</dbReference>
<keyword evidence="1" id="KW-0175">Coiled coil</keyword>
<gene>
    <name evidence="4" type="ORF">M408DRAFT_18674</name>
</gene>
<dbReference type="PANTHER" id="PTHR28083:SF1">
    <property type="entry name" value="GOOD FOR FULL DBP5 ACTIVITY PROTEIN 2"/>
    <property type="match status" value="1"/>
</dbReference>
<evidence type="ECO:0000256" key="2">
    <source>
        <dbReference type="SAM" id="MobiDB-lite"/>
    </source>
</evidence>
<evidence type="ECO:0000313" key="5">
    <source>
        <dbReference type="Proteomes" id="UP000054097"/>
    </source>
</evidence>
<organism evidence="4 5">
    <name type="scientific">Serendipita vermifera MAFF 305830</name>
    <dbReference type="NCBI Taxonomy" id="933852"/>
    <lineage>
        <taxon>Eukaryota</taxon>
        <taxon>Fungi</taxon>
        <taxon>Dikarya</taxon>
        <taxon>Basidiomycota</taxon>
        <taxon>Agaricomycotina</taxon>
        <taxon>Agaricomycetes</taxon>
        <taxon>Sebacinales</taxon>
        <taxon>Serendipitaceae</taxon>
        <taxon>Serendipita</taxon>
    </lineage>
</organism>
<evidence type="ECO:0000256" key="1">
    <source>
        <dbReference type="SAM" id="Coils"/>
    </source>
</evidence>
<keyword evidence="5" id="KW-1185">Reference proteome</keyword>
<feature type="compositionally biased region" description="Polar residues" evidence="2">
    <location>
        <begin position="203"/>
        <end position="218"/>
    </location>
</feature>
<dbReference type="PANTHER" id="PTHR28083">
    <property type="entry name" value="GOOD FOR FULL DBP5 ACTIVITY PROTEIN 2"/>
    <property type="match status" value="1"/>
</dbReference>
<dbReference type="Proteomes" id="UP000054097">
    <property type="component" value="Unassembled WGS sequence"/>
</dbReference>
<dbReference type="STRING" id="933852.A0A0C3A5F8"/>
<dbReference type="GO" id="GO:0005634">
    <property type="term" value="C:nucleus"/>
    <property type="evidence" value="ECO:0007669"/>
    <property type="project" value="TreeGrafter"/>
</dbReference>
<dbReference type="HOGENOM" id="CLU_046155_0_0_1"/>
<reference evidence="5" key="2">
    <citation type="submission" date="2015-01" db="EMBL/GenBank/DDBJ databases">
        <title>Evolutionary Origins and Diversification of the Mycorrhizal Mutualists.</title>
        <authorList>
            <consortium name="DOE Joint Genome Institute"/>
            <consortium name="Mycorrhizal Genomics Consortium"/>
            <person name="Kohler A."/>
            <person name="Kuo A."/>
            <person name="Nagy L.G."/>
            <person name="Floudas D."/>
            <person name="Copeland A."/>
            <person name="Barry K.W."/>
            <person name="Cichocki N."/>
            <person name="Veneault-Fourrey C."/>
            <person name="LaButti K."/>
            <person name="Lindquist E.A."/>
            <person name="Lipzen A."/>
            <person name="Lundell T."/>
            <person name="Morin E."/>
            <person name="Murat C."/>
            <person name="Riley R."/>
            <person name="Ohm R."/>
            <person name="Sun H."/>
            <person name="Tunlid A."/>
            <person name="Henrissat B."/>
            <person name="Grigoriev I.V."/>
            <person name="Hibbett D.S."/>
            <person name="Martin F."/>
        </authorList>
    </citation>
    <scope>NUCLEOTIDE SEQUENCE [LARGE SCALE GENOMIC DNA]</scope>
    <source>
        <strain evidence="5">MAFF 305830</strain>
    </source>
</reference>
<dbReference type="Pfam" id="PF21762">
    <property type="entry name" value="DEDDh_C"/>
    <property type="match status" value="1"/>
</dbReference>
<dbReference type="InterPro" id="IPR036397">
    <property type="entry name" value="RNaseH_sf"/>
</dbReference>
<dbReference type="SUPFAM" id="SSF53098">
    <property type="entry name" value="Ribonuclease H-like"/>
    <property type="match status" value="1"/>
</dbReference>